<dbReference type="SUPFAM" id="SSF56235">
    <property type="entry name" value="N-terminal nucleophile aminohydrolases (Ntn hydrolases)"/>
    <property type="match status" value="1"/>
</dbReference>
<dbReference type="Gene3D" id="3.40.50.620">
    <property type="entry name" value="HUPs"/>
    <property type="match status" value="2"/>
</dbReference>
<evidence type="ECO:0000256" key="9">
    <source>
        <dbReference type="SAM" id="MobiDB-lite"/>
    </source>
</evidence>
<evidence type="ECO:0000313" key="11">
    <source>
        <dbReference type="EMBL" id="KAK4539881.1"/>
    </source>
</evidence>
<dbReference type="SUPFAM" id="SSF52402">
    <property type="entry name" value="Adenine nucleotide alpha hydrolases-like"/>
    <property type="match status" value="1"/>
</dbReference>
<organism evidence="11 12">
    <name type="scientific">Oleoguttula mirabilis</name>
    <dbReference type="NCBI Taxonomy" id="1507867"/>
    <lineage>
        <taxon>Eukaryota</taxon>
        <taxon>Fungi</taxon>
        <taxon>Dikarya</taxon>
        <taxon>Ascomycota</taxon>
        <taxon>Pezizomycotina</taxon>
        <taxon>Dothideomycetes</taxon>
        <taxon>Dothideomycetidae</taxon>
        <taxon>Mycosphaerellales</taxon>
        <taxon>Teratosphaeriaceae</taxon>
        <taxon>Oleoguttula</taxon>
    </lineage>
</organism>
<dbReference type="InterPro" id="IPR051786">
    <property type="entry name" value="ASN_synthetase/amidase"/>
</dbReference>
<proteinExistence type="inferred from homology"/>
<keyword evidence="2 5" id="KW-0547">Nucleotide-binding</keyword>
<evidence type="ECO:0000256" key="2">
    <source>
        <dbReference type="ARBA" id="ARBA00022741"/>
    </source>
</evidence>
<feature type="binding site" evidence="7">
    <location>
        <position position="118"/>
    </location>
    <ligand>
        <name>L-glutamine</name>
        <dbReference type="ChEBI" id="CHEBI:58359"/>
    </ligand>
</feature>
<feature type="site" description="Important for beta-aspartyl-AMP intermediate formation" evidence="8">
    <location>
        <position position="401"/>
    </location>
</feature>
<dbReference type="Pfam" id="PF00733">
    <property type="entry name" value="Asn_synthase"/>
    <property type="match status" value="1"/>
</dbReference>
<keyword evidence="3 5" id="KW-0067">ATP-binding</keyword>
<dbReference type="AlphaFoldDB" id="A0AAV9J5F3"/>
<dbReference type="Pfam" id="PF13537">
    <property type="entry name" value="GATase_7"/>
    <property type="match status" value="1"/>
</dbReference>
<keyword evidence="12" id="KW-1185">Reference proteome</keyword>
<dbReference type="EMBL" id="JAVFHQ010000080">
    <property type="protein sequence ID" value="KAK4539881.1"/>
    <property type="molecule type" value="Genomic_DNA"/>
</dbReference>
<dbReference type="CDD" id="cd01991">
    <property type="entry name" value="Asn_synthase_B_C"/>
    <property type="match status" value="1"/>
</dbReference>
<keyword evidence="4 6" id="KW-0315">Glutamine amidotransferase</keyword>
<accession>A0AAV9J5F3</accession>
<keyword evidence="6" id="KW-0028">Amino-acid biosynthesis</keyword>
<comment type="caution">
    <text evidence="11">The sequence shown here is derived from an EMBL/GenBank/DDBJ whole genome shotgun (WGS) entry which is preliminary data.</text>
</comment>
<dbReference type="InterPro" id="IPR014729">
    <property type="entry name" value="Rossmann-like_a/b/a_fold"/>
</dbReference>
<evidence type="ECO:0000256" key="3">
    <source>
        <dbReference type="ARBA" id="ARBA00022840"/>
    </source>
</evidence>
<feature type="binding site" evidence="7">
    <location>
        <position position="324"/>
    </location>
    <ligand>
        <name>ATP</name>
        <dbReference type="ChEBI" id="CHEBI:30616"/>
    </ligand>
</feature>
<evidence type="ECO:0000256" key="1">
    <source>
        <dbReference type="ARBA" id="ARBA00005752"/>
    </source>
</evidence>
<dbReference type="InterPro" id="IPR006426">
    <property type="entry name" value="Asn_synth_AEB"/>
</dbReference>
<dbReference type="GO" id="GO:0005524">
    <property type="term" value="F:ATP binding"/>
    <property type="evidence" value="ECO:0007669"/>
    <property type="project" value="UniProtKB-KW"/>
</dbReference>
<dbReference type="PROSITE" id="PS51278">
    <property type="entry name" value="GATASE_TYPE_2"/>
    <property type="match status" value="1"/>
</dbReference>
<evidence type="ECO:0000256" key="6">
    <source>
        <dbReference type="PIRSR" id="PIRSR001589-1"/>
    </source>
</evidence>
<dbReference type="InterPro" id="IPR029055">
    <property type="entry name" value="Ntn_hydrolases_N"/>
</dbReference>
<evidence type="ECO:0000256" key="8">
    <source>
        <dbReference type="PIRSR" id="PIRSR001589-3"/>
    </source>
</evidence>
<feature type="domain" description="Glutamine amidotransferase type-2" evidence="10">
    <location>
        <begin position="2"/>
        <end position="230"/>
    </location>
</feature>
<dbReference type="NCBIfam" id="TIGR01536">
    <property type="entry name" value="asn_synth_AEB"/>
    <property type="match status" value="1"/>
</dbReference>
<dbReference type="PIRSF" id="PIRSF001589">
    <property type="entry name" value="Asn_synthetase_glu-h"/>
    <property type="match status" value="1"/>
</dbReference>
<dbReference type="InterPro" id="IPR001962">
    <property type="entry name" value="Asn_synthase"/>
</dbReference>
<evidence type="ECO:0000256" key="5">
    <source>
        <dbReference type="PIRNR" id="PIRNR001589"/>
    </source>
</evidence>
<dbReference type="InterPro" id="IPR017932">
    <property type="entry name" value="GATase_2_dom"/>
</dbReference>
<dbReference type="CDD" id="cd00712">
    <property type="entry name" value="AsnB"/>
    <property type="match status" value="1"/>
</dbReference>
<dbReference type="Gene3D" id="3.60.20.10">
    <property type="entry name" value="Glutamine Phosphoribosylpyrophosphate, subunit 1, domain 1"/>
    <property type="match status" value="1"/>
</dbReference>
<evidence type="ECO:0000313" key="12">
    <source>
        <dbReference type="Proteomes" id="UP001324427"/>
    </source>
</evidence>
<evidence type="ECO:0000259" key="10">
    <source>
        <dbReference type="PROSITE" id="PS51278"/>
    </source>
</evidence>
<dbReference type="GO" id="GO:0004066">
    <property type="term" value="F:asparagine synthase (glutamine-hydrolyzing) activity"/>
    <property type="evidence" value="ECO:0007669"/>
    <property type="project" value="InterPro"/>
</dbReference>
<feature type="binding site" evidence="7">
    <location>
        <position position="286"/>
    </location>
    <ligand>
        <name>ATP</name>
        <dbReference type="ChEBI" id="CHEBI:30616"/>
    </ligand>
</feature>
<keyword evidence="6" id="KW-0061">Asparagine biosynthesis</keyword>
<comment type="similarity">
    <text evidence="1">Belongs to the asparagine synthetase family.</text>
</comment>
<feature type="compositionally biased region" description="Basic and acidic residues" evidence="9">
    <location>
        <begin position="37"/>
        <end position="51"/>
    </location>
</feature>
<dbReference type="GO" id="GO:0006529">
    <property type="term" value="P:asparagine biosynthetic process"/>
    <property type="evidence" value="ECO:0007669"/>
    <property type="project" value="UniProtKB-KW"/>
</dbReference>
<gene>
    <name evidence="11" type="ORF">LTR36_010275</name>
</gene>
<dbReference type="GO" id="GO:0005829">
    <property type="term" value="C:cytosol"/>
    <property type="evidence" value="ECO:0007669"/>
    <property type="project" value="TreeGrafter"/>
</dbReference>
<name>A0AAV9J5F3_9PEZI</name>
<dbReference type="PANTHER" id="PTHR43284:SF1">
    <property type="entry name" value="ASPARAGINE SYNTHETASE"/>
    <property type="match status" value="1"/>
</dbReference>
<dbReference type="PANTHER" id="PTHR43284">
    <property type="entry name" value="ASPARAGINE SYNTHETASE (GLUTAMINE-HYDROLYZING)"/>
    <property type="match status" value="1"/>
</dbReference>
<reference evidence="11 12" key="1">
    <citation type="submission" date="2021-11" db="EMBL/GenBank/DDBJ databases">
        <title>Black yeast isolated from Biological Soil Crust.</title>
        <authorList>
            <person name="Kurbessoian T."/>
        </authorList>
    </citation>
    <scope>NUCLEOTIDE SEQUENCE [LARGE SCALE GENOMIC DNA]</scope>
    <source>
        <strain evidence="11 12">CCFEE 5522</strain>
    </source>
</reference>
<evidence type="ECO:0000256" key="7">
    <source>
        <dbReference type="PIRSR" id="PIRSR001589-2"/>
    </source>
</evidence>
<sequence length="717" mass="80731">MCGISAVFDLRKRQQDSNGNNDGNKKRRAKLNAQLDRSVESQRHRGPDDKGVWINPENSAGLGHVRLSTRDLSCAGHQPLHSSNGADDLHIVVNGELYYDEDLRASLEQEYDFQSTSDSEIVIPLYRRYGVAFIDHLRGEFSLVLYDAKTQTLIAARDRLGVKPLHYGVFDGRLLIATQCKGIAELLDDPRSLHWDVHCLAQGGGHYGNRTLFEGIKKFPPGHTLVVRHGQTEQLEFKPYFQTKYPVNNRSTDSRPADDLIKKLHAHLFEAVRLRVVSSDVPVGVLLSGGVDSSAVAGMATHVSRERLEANNGAAPPLPTCFTIWFPDDDELDESAIASRTAEHLGLQLEKVAVTEQMLADEFEEACWLGETLLWDLQHIAKKVLSRHISQRGFKVVLNGDGADELFGGYAYLVADRLLEDDKRRETSLQHASSAQRERARQEHVKTMEYYGMQHAADQPDNQAAQVLGLSPSFCKLAVSRHDDWLVSDVRRLSDPFEAILECFSATEIKEMADYHPLHRAMLVSSKTLLPNKIIAGISDGAEMAHSLESRPPFLDHLVAQYSYTLSVDMLVHQEGDKPPVEKWIFREAIKPYVTEEVYGRRKKAFAAPFRWDVGGPLHAKLSSLVTRENIERLGFVDWSKCEDMVDRSFEEKDQLLFRKAIWLAQIVSMGMQFGVQPWKGDRYVDGQVYGRVKGQIEGRTNGQVDGNCEKQPNGWH</sequence>
<evidence type="ECO:0000256" key="4">
    <source>
        <dbReference type="ARBA" id="ARBA00022962"/>
    </source>
</evidence>
<protein>
    <recommendedName>
        <fullName evidence="10">Glutamine amidotransferase type-2 domain-containing protein</fullName>
    </recommendedName>
</protein>
<feature type="active site" description="For GATase activity" evidence="6">
    <location>
        <position position="2"/>
    </location>
</feature>
<dbReference type="Proteomes" id="UP001324427">
    <property type="component" value="Unassembled WGS sequence"/>
</dbReference>
<dbReference type="InterPro" id="IPR033738">
    <property type="entry name" value="AsnB_N"/>
</dbReference>
<feature type="region of interest" description="Disordered" evidence="9">
    <location>
        <begin position="12"/>
        <end position="57"/>
    </location>
</feature>